<gene>
    <name evidence="5" type="ORF">pdam_00004295</name>
</gene>
<feature type="domain" description="SH3" evidence="4">
    <location>
        <begin position="1095"/>
        <end position="1154"/>
    </location>
</feature>
<dbReference type="STRING" id="46731.A0A3M6T8N5"/>
<dbReference type="Pfam" id="PF00018">
    <property type="entry name" value="SH3_1"/>
    <property type="match status" value="5"/>
</dbReference>
<reference evidence="5 6" key="1">
    <citation type="journal article" date="2018" name="Sci. Rep.">
        <title>Comparative analysis of the Pocillopora damicornis genome highlights role of immune system in coral evolution.</title>
        <authorList>
            <person name="Cunning R."/>
            <person name="Bay R.A."/>
            <person name="Gillette P."/>
            <person name="Baker A.C."/>
            <person name="Traylor-Knowles N."/>
        </authorList>
    </citation>
    <scope>NUCLEOTIDE SEQUENCE [LARGE SCALE GENOMIC DNA]</scope>
    <source>
        <strain evidence="5">RSMAS</strain>
        <tissue evidence="5">Whole animal</tissue>
    </source>
</reference>
<keyword evidence="6" id="KW-1185">Reference proteome</keyword>
<comment type="caution">
    <text evidence="5">The sequence shown here is derived from an EMBL/GenBank/DDBJ whole genome shotgun (WGS) entry which is preliminary data.</text>
</comment>
<feature type="compositionally biased region" description="Polar residues" evidence="3">
    <location>
        <begin position="518"/>
        <end position="531"/>
    </location>
</feature>
<dbReference type="OrthoDB" id="27823at2759"/>
<feature type="domain" description="SH3" evidence="4">
    <location>
        <begin position="949"/>
        <end position="1008"/>
    </location>
</feature>
<name>A0A3M6T8N5_POCDA</name>
<dbReference type="Proteomes" id="UP000275408">
    <property type="component" value="Unassembled WGS sequence"/>
</dbReference>
<dbReference type="InterPro" id="IPR001452">
    <property type="entry name" value="SH3_domain"/>
</dbReference>
<feature type="compositionally biased region" description="Low complexity" evidence="3">
    <location>
        <begin position="322"/>
        <end position="333"/>
    </location>
</feature>
<dbReference type="PANTHER" id="PTHR45929:SF3">
    <property type="entry name" value="JAK PATHWAY SIGNAL TRANSDUCTION ADAPTOR MOLECULE"/>
    <property type="match status" value="1"/>
</dbReference>
<organism evidence="5 6">
    <name type="scientific">Pocillopora damicornis</name>
    <name type="common">Cauliflower coral</name>
    <name type="synonym">Millepora damicornis</name>
    <dbReference type="NCBI Taxonomy" id="46731"/>
    <lineage>
        <taxon>Eukaryota</taxon>
        <taxon>Metazoa</taxon>
        <taxon>Cnidaria</taxon>
        <taxon>Anthozoa</taxon>
        <taxon>Hexacorallia</taxon>
        <taxon>Scleractinia</taxon>
        <taxon>Astrocoeniina</taxon>
        <taxon>Pocilloporidae</taxon>
        <taxon>Pocillopora</taxon>
    </lineage>
</organism>
<dbReference type="GO" id="GO:0033565">
    <property type="term" value="C:ESCRT-0 complex"/>
    <property type="evidence" value="ECO:0007669"/>
    <property type="project" value="TreeGrafter"/>
</dbReference>
<feature type="compositionally biased region" description="Basic and acidic residues" evidence="3">
    <location>
        <begin position="139"/>
        <end position="157"/>
    </location>
</feature>
<feature type="compositionally biased region" description="Basic and acidic residues" evidence="3">
    <location>
        <begin position="704"/>
        <end position="722"/>
    </location>
</feature>
<feature type="compositionally biased region" description="Polar residues" evidence="3">
    <location>
        <begin position="459"/>
        <end position="471"/>
    </location>
</feature>
<feature type="compositionally biased region" description="Basic and acidic residues" evidence="3">
    <location>
        <begin position="362"/>
        <end position="384"/>
    </location>
</feature>
<feature type="domain" description="SH3" evidence="4">
    <location>
        <begin position="1022"/>
        <end position="1081"/>
    </location>
</feature>
<sequence length="1156" mass="125997">MASSKTHPPMPAKKPGPPPIPSRLDLGEAPVDSVSPNKGPGKDDLSTKGSPKIKAKGRPEITIVSARPMDSSGVIPPPSHTNQPASATQIPTIPLKPGRRPKGREPPPRPKSRPVSELNLGTDEKNEGAISGEGASVHEPAEKGGERERSNGVEVPKKGPVSRISAPVAPVRKISKDEAEESDIVGQNLNPFLNDNLESNGEVEPDTMKDLPVGKKPVPKPTVIRPRLKEKEKNNSDPIVEDDEQNGVCSVITVHDGATGKKSKPTVIVPAKPAKKKADDTEGLKGKQDKKEEFGEKPKPDNSDGRKPPPPAKKPKPPVKPKPYSSSETPSKPSTEEAPKEITAAPKPKSRPTVIVAARPPKKSEAVKPGEESSANKDQEDKPPLKSPNTNESTQSMQEAKTKETAVDSPAVKPRRVPTVITASRPDSPSSHAERKPPKRPKRGPSIKAAPRRPISAPSEENQNFGALSTDSQDELNTRVSQQDAETLQQKSPKPRRPVSLPGVKGREALTTAEKASDASSPPEETSNQTRKNSKKRPPPPRPPAVDNAGKPVVHSEPQDSSDKSKGRGKPPPPRPLAVGHAGNKIDSAESAITDVHDSSEKSKRSKPPPRPPAASHAGDGPASTPEEDKTVIQDFDDKKSKKKNRPPRPSFKVIDTKQSRGGKEEGHADEKRKPAKPVPVAPLETNLTKTNVTETRTVAESSADNHVKDMSQARNSERRGDGSATEDHEEERNEQASSKTKAKPARPPSSSVSTKSKPPRPSTSGEKEEAKEEHSTTTVSSVSKTYIEPSAIALYGYEPTAADDLSFNAGDEIVLVQKMDDDWYVGRLGDKQGMFPVKFVEIIEDLPQETELQSPPATPPESSPFNVMSLYDFHGNLEDGEIDFTAGEIIHVVAKINDDWLRGELREQSGAFPCNFVDISTDVIKKLPQYEEKETISKGNEGESSDPSSNLFCEALYDYHSDVSQDLSFNAGDVIRINKRVGKDWIEGELQGKMGMFPAAYVEILHDVPEQKKQPEEKEHHNVEYGIALYDFTDSAADELTFHKGDKIEITERINDEWLRGKHKGQEGMFPRAFVQLSKEESETEFPPVEREMQPTPKAKALFDFNGEFGDELCFKTGDVIVLLERVNDEWLQGELEKKVGRFPAAFVEILTPLP</sequence>
<feature type="compositionally biased region" description="Polar residues" evidence="3">
    <location>
        <begin position="686"/>
        <end position="703"/>
    </location>
</feature>
<dbReference type="SUPFAM" id="SSF50044">
    <property type="entry name" value="SH3-domain"/>
    <property type="match status" value="5"/>
</dbReference>
<dbReference type="Gene3D" id="2.30.30.40">
    <property type="entry name" value="SH3 Domains"/>
    <property type="match status" value="5"/>
</dbReference>
<feature type="compositionally biased region" description="Pro residues" evidence="3">
    <location>
        <begin position="8"/>
        <end position="21"/>
    </location>
</feature>
<feature type="compositionally biased region" description="Polar residues" evidence="3">
    <location>
        <begin position="80"/>
        <end position="91"/>
    </location>
</feature>
<feature type="compositionally biased region" description="Basic and acidic residues" evidence="3">
    <location>
        <begin position="627"/>
        <end position="640"/>
    </location>
</feature>
<keyword evidence="1 2" id="KW-0728">SH3 domain</keyword>
<feature type="compositionally biased region" description="Polar residues" evidence="3">
    <location>
        <begin position="387"/>
        <end position="399"/>
    </location>
</feature>
<feature type="compositionally biased region" description="Basic and acidic residues" evidence="3">
    <location>
        <begin position="766"/>
        <end position="776"/>
    </location>
</feature>
<feature type="domain" description="SH3" evidence="4">
    <location>
        <begin position="863"/>
        <end position="923"/>
    </location>
</feature>
<feature type="compositionally biased region" description="Basic and acidic residues" evidence="3">
    <location>
        <begin position="557"/>
        <end position="566"/>
    </location>
</feature>
<accession>A0A3M6T8N5</accession>
<feature type="region of interest" description="Disordered" evidence="3">
    <location>
        <begin position="1"/>
        <end position="783"/>
    </location>
</feature>
<evidence type="ECO:0000256" key="1">
    <source>
        <dbReference type="ARBA" id="ARBA00022443"/>
    </source>
</evidence>
<feature type="compositionally biased region" description="Polar residues" evidence="3">
    <location>
        <begin position="185"/>
        <end position="199"/>
    </location>
</feature>
<dbReference type="AlphaFoldDB" id="A0A3M6T8N5"/>
<feature type="compositionally biased region" description="Basic and acidic residues" evidence="3">
    <location>
        <begin position="655"/>
        <end position="673"/>
    </location>
</feature>
<feature type="compositionally biased region" description="Polar residues" evidence="3">
    <location>
        <begin position="478"/>
        <end position="492"/>
    </location>
</feature>
<evidence type="ECO:0000259" key="4">
    <source>
        <dbReference type="PROSITE" id="PS50002"/>
    </source>
</evidence>
<feature type="compositionally biased region" description="Polar residues" evidence="3">
    <location>
        <begin position="421"/>
        <end position="431"/>
    </location>
</feature>
<dbReference type="PANTHER" id="PTHR45929">
    <property type="entry name" value="JAK PATHWAY SIGNAL TRANSDUCTION ADAPTOR MOLECULE"/>
    <property type="match status" value="1"/>
</dbReference>
<dbReference type="InterPro" id="IPR050670">
    <property type="entry name" value="STAM"/>
</dbReference>
<evidence type="ECO:0000313" key="5">
    <source>
        <dbReference type="EMBL" id="RMX37658.1"/>
    </source>
</evidence>
<dbReference type="PRINTS" id="PR00499">
    <property type="entry name" value="P67PHOX"/>
</dbReference>
<dbReference type="InterPro" id="IPR036028">
    <property type="entry name" value="SH3-like_dom_sf"/>
</dbReference>
<evidence type="ECO:0000256" key="2">
    <source>
        <dbReference type="PROSITE-ProRule" id="PRU00192"/>
    </source>
</evidence>
<dbReference type="SMART" id="SM00326">
    <property type="entry name" value="SH3"/>
    <property type="match status" value="5"/>
</dbReference>
<dbReference type="OMA" id="VHKSCMK"/>
<feature type="compositionally biased region" description="Basic and acidic residues" evidence="3">
    <location>
        <begin position="276"/>
        <end position="307"/>
    </location>
</feature>
<feature type="domain" description="SH3" evidence="4">
    <location>
        <begin position="787"/>
        <end position="846"/>
    </location>
</feature>
<dbReference type="EMBL" id="RCHS01004089">
    <property type="protein sequence ID" value="RMX37658.1"/>
    <property type="molecule type" value="Genomic_DNA"/>
</dbReference>
<evidence type="ECO:0000313" key="6">
    <source>
        <dbReference type="Proteomes" id="UP000275408"/>
    </source>
</evidence>
<dbReference type="GO" id="GO:0043328">
    <property type="term" value="P:protein transport to vacuole involved in ubiquitin-dependent protein catabolic process via the multivesicular body sorting pathway"/>
    <property type="evidence" value="ECO:0007669"/>
    <property type="project" value="TreeGrafter"/>
</dbReference>
<dbReference type="CDD" id="cd00174">
    <property type="entry name" value="SH3"/>
    <property type="match status" value="2"/>
</dbReference>
<dbReference type="FunFam" id="2.30.30.40:FF:000072">
    <property type="entry name" value="Unconventional Myosin IB"/>
    <property type="match status" value="1"/>
</dbReference>
<evidence type="ECO:0000256" key="3">
    <source>
        <dbReference type="SAM" id="MobiDB-lite"/>
    </source>
</evidence>
<protein>
    <recommendedName>
        <fullName evidence="4">SH3 domain-containing protein</fullName>
    </recommendedName>
</protein>
<proteinExistence type="predicted"/>
<dbReference type="PRINTS" id="PR00452">
    <property type="entry name" value="SH3DOMAIN"/>
</dbReference>
<dbReference type="PROSITE" id="PS50002">
    <property type="entry name" value="SH3"/>
    <property type="match status" value="5"/>
</dbReference>